<dbReference type="CDD" id="cd09873">
    <property type="entry name" value="PIN_Pae0151-like"/>
    <property type="match status" value="1"/>
</dbReference>
<dbReference type="InterPro" id="IPR002716">
    <property type="entry name" value="PIN_dom"/>
</dbReference>
<dbReference type="KEGG" id="ccot:CCAX7_008890"/>
<evidence type="ECO:0000313" key="2">
    <source>
        <dbReference type="EMBL" id="BDI28838.1"/>
    </source>
</evidence>
<dbReference type="PANTHER" id="PTHR35901:SF1">
    <property type="entry name" value="EXONUCLEASE VAPC9"/>
    <property type="match status" value="1"/>
</dbReference>
<organism evidence="2 3">
    <name type="scientific">Capsulimonas corticalis</name>
    <dbReference type="NCBI Taxonomy" id="2219043"/>
    <lineage>
        <taxon>Bacteria</taxon>
        <taxon>Bacillati</taxon>
        <taxon>Armatimonadota</taxon>
        <taxon>Armatimonadia</taxon>
        <taxon>Capsulimonadales</taxon>
        <taxon>Capsulimonadaceae</taxon>
        <taxon>Capsulimonas</taxon>
    </lineage>
</organism>
<dbReference type="InterPro" id="IPR051619">
    <property type="entry name" value="TypeII_TA_RNase_PINc/VapC"/>
</dbReference>
<dbReference type="AlphaFoldDB" id="A0A402CU28"/>
<dbReference type="PANTHER" id="PTHR35901">
    <property type="entry name" value="RIBONUCLEASE VAPC3"/>
    <property type="match status" value="1"/>
</dbReference>
<keyword evidence="3" id="KW-1185">Reference proteome</keyword>
<proteinExistence type="predicted"/>
<dbReference type="Proteomes" id="UP000287394">
    <property type="component" value="Chromosome"/>
</dbReference>
<dbReference type="RefSeq" id="WP_165864111.1">
    <property type="nucleotide sequence ID" value="NZ_AP025739.1"/>
</dbReference>
<keyword evidence="1" id="KW-0460">Magnesium</keyword>
<reference evidence="2 3" key="1">
    <citation type="journal article" date="2019" name="Int. J. Syst. Evol. Microbiol.">
        <title>Capsulimonas corticalis gen. nov., sp. nov., an aerobic capsulated bacterium, of a novel bacterial order, Capsulimonadales ord. nov., of the class Armatimonadia of the phylum Armatimonadetes.</title>
        <authorList>
            <person name="Li J."/>
            <person name="Kudo C."/>
            <person name="Tonouchi A."/>
        </authorList>
    </citation>
    <scope>NUCLEOTIDE SEQUENCE [LARGE SCALE GENOMIC DNA]</scope>
    <source>
        <strain evidence="2 3">AX-7</strain>
    </source>
</reference>
<accession>A0A402CU28</accession>
<evidence type="ECO:0000256" key="1">
    <source>
        <dbReference type="ARBA" id="ARBA00022842"/>
    </source>
</evidence>
<dbReference type="Gene3D" id="3.40.50.1010">
    <property type="entry name" value="5'-nuclease"/>
    <property type="match status" value="1"/>
</dbReference>
<dbReference type="Pfam" id="PF01850">
    <property type="entry name" value="PIN"/>
    <property type="match status" value="1"/>
</dbReference>
<sequence>MSQFVVDASVALGWAFADEETAYTRSILTRLVGETAVVPSLWPVEMTNALLMGQRRLRLTPSMVQVFVANLNSLPIIIDAETGIRALTDTRSIAEKHGLTAYDACYLELSLRLALPLATLDQQLKMAANSEGVILI</sequence>
<protein>
    <submittedName>
        <fullName evidence="2">Ribonuclease VapC</fullName>
    </submittedName>
</protein>
<dbReference type="InterPro" id="IPR029060">
    <property type="entry name" value="PIN-like_dom_sf"/>
</dbReference>
<evidence type="ECO:0000313" key="3">
    <source>
        <dbReference type="Proteomes" id="UP000287394"/>
    </source>
</evidence>
<dbReference type="EMBL" id="AP025739">
    <property type="protein sequence ID" value="BDI28838.1"/>
    <property type="molecule type" value="Genomic_DNA"/>
</dbReference>
<name>A0A402CU28_9BACT</name>
<dbReference type="InterPro" id="IPR044153">
    <property type="entry name" value="PIN_Pae0151-like"/>
</dbReference>
<dbReference type="SUPFAM" id="SSF88723">
    <property type="entry name" value="PIN domain-like"/>
    <property type="match status" value="1"/>
</dbReference>
<gene>
    <name evidence="2" type="primary">vapC_1</name>
    <name evidence="2" type="ORF">CCAX7_008890</name>
</gene>